<dbReference type="EMBL" id="CM035406">
    <property type="protein sequence ID" value="KAH7447098.1"/>
    <property type="molecule type" value="Genomic_DNA"/>
</dbReference>
<reference evidence="11" key="1">
    <citation type="submission" date="2021-08" db="EMBL/GenBank/DDBJ databases">
        <title>WGS assembly of Ceratopteris richardii.</title>
        <authorList>
            <person name="Marchant D.B."/>
            <person name="Chen G."/>
            <person name="Jenkins J."/>
            <person name="Shu S."/>
            <person name="Leebens-Mack J."/>
            <person name="Grimwood J."/>
            <person name="Schmutz J."/>
            <person name="Soltis P."/>
            <person name="Soltis D."/>
            <person name="Chen Z.-H."/>
        </authorList>
    </citation>
    <scope>NUCLEOTIDE SEQUENCE</scope>
    <source>
        <strain evidence="11">Whitten #5841</strain>
        <tissue evidence="11">Leaf</tissue>
    </source>
</reference>
<comment type="caution">
    <text evidence="11">The sequence shown here is derived from an EMBL/GenBank/DDBJ whole genome shotgun (WGS) entry which is preliminary data.</text>
</comment>
<evidence type="ECO:0000259" key="10">
    <source>
        <dbReference type="PROSITE" id="PS50071"/>
    </source>
</evidence>
<evidence type="ECO:0000256" key="5">
    <source>
        <dbReference type="ARBA" id="ARBA00023155"/>
    </source>
</evidence>
<comment type="similarity">
    <text evidence="2">Belongs to the TALE/BELL homeobox family.</text>
</comment>
<dbReference type="InterPro" id="IPR006563">
    <property type="entry name" value="POX_dom"/>
</dbReference>
<evidence type="ECO:0000313" key="11">
    <source>
        <dbReference type="EMBL" id="KAH7447098.1"/>
    </source>
</evidence>
<evidence type="ECO:0000256" key="9">
    <source>
        <dbReference type="SAM" id="MobiDB-lite"/>
    </source>
</evidence>
<protein>
    <recommendedName>
        <fullName evidence="10">Homeobox domain-containing protein</fullName>
    </recommendedName>
</protein>
<dbReference type="SMART" id="SM00574">
    <property type="entry name" value="POX"/>
    <property type="match status" value="1"/>
</dbReference>
<dbReference type="EMBL" id="CM035406">
    <property type="protein sequence ID" value="KAH7447099.1"/>
    <property type="molecule type" value="Genomic_DNA"/>
</dbReference>
<keyword evidence="3" id="KW-0805">Transcription regulation</keyword>
<dbReference type="InterPro" id="IPR009057">
    <property type="entry name" value="Homeodomain-like_sf"/>
</dbReference>
<proteinExistence type="inferred from homology"/>
<dbReference type="Proteomes" id="UP000825935">
    <property type="component" value="Chromosome 1"/>
</dbReference>
<sequence>MNPAYSSTCLEAVPSSANDSSGENQIQHSFMAYTSQVQPPGMLQTMCTPQQSPSGPFSNRLSPHVWMNSTPTSEVPFVSSSEETPLSHASALRYASTVSPESQYSHLNIGRIPAGHDGGTVNPNVVHALSLSLSAPMQVPYYENIQSETLTSIPELAYATGEKRGERLPKMGHTMSLKGPLDGVMGTMLHSQISDSRRYTHPYVQVQQESPSVGAFFAQCKYLRAVQHLLNELVSVEDAVQDKSYSKPLRTASWTTVNSAGGRDSSGSMKSMGIIEASIDGKERVTCDASIEKSASCPDLPITSSTVELTPQARQELQLKKAKLMTMLEEVDQRYRLYRSQMQGVVTMFESAGGTGAASCYTALALQAISRHFRCLRDAIVGQVKVANKGLGEEFTQLRTLQHLQMMNQHAWRPQRGLPERAVSVLRAWLFEHFLHPYPKDTDKDLLAKRTGLTRNQVSNWFINARVRLWKPMVEEMYQEEAQNDETSFTQVSNDNMQKQKDEPRVESIMACRGMDSDLCGTLSVDHPPAEGREREIHLKECLTEVAIGQSTVGSASASTLEPSFSLHDWHSSKKAKSLEDSFTMKTGIYPAVQSADKKQTVVATHAVNPMNLNPYNNAGDTKGGVVGSTTVSLTLGLQHRDPIESSGQQQQHYLFFQCMEDPNDEDGHDILQSGSQAIPEGLLERISTEDAAPASQNYISPLSSNSLEIMSQLQCNKQLHGHRFHTDFAS</sequence>
<dbReference type="PROSITE" id="PS50071">
    <property type="entry name" value="HOMEOBOX_2"/>
    <property type="match status" value="1"/>
</dbReference>
<keyword evidence="7 8" id="KW-0539">Nucleus</keyword>
<dbReference type="OrthoDB" id="10056939at2759"/>
<dbReference type="EMBL" id="CM035406">
    <property type="protein sequence ID" value="KAH7447092.1"/>
    <property type="molecule type" value="Genomic_DNA"/>
</dbReference>
<evidence type="ECO:0000256" key="1">
    <source>
        <dbReference type="ARBA" id="ARBA00004123"/>
    </source>
</evidence>
<dbReference type="InterPro" id="IPR050224">
    <property type="entry name" value="TALE_homeobox"/>
</dbReference>
<accession>A0A8T2VJ54</accession>
<dbReference type="GO" id="GO:0005634">
    <property type="term" value="C:nucleus"/>
    <property type="evidence" value="ECO:0007669"/>
    <property type="project" value="UniProtKB-SubCell"/>
</dbReference>
<dbReference type="EMBL" id="CM035406">
    <property type="protein sequence ID" value="KAH7447097.1"/>
    <property type="molecule type" value="Genomic_DNA"/>
</dbReference>
<name>A0A8T2VJ54_CERRI</name>
<feature type="domain" description="Homeobox" evidence="10">
    <location>
        <begin position="409"/>
        <end position="472"/>
    </location>
</feature>
<dbReference type="InterPro" id="IPR008422">
    <property type="entry name" value="KN_HD"/>
</dbReference>
<keyword evidence="12" id="KW-1185">Reference proteome</keyword>
<dbReference type="EMBL" id="CM035406">
    <property type="protein sequence ID" value="KAH7447101.1"/>
    <property type="molecule type" value="Genomic_DNA"/>
</dbReference>
<evidence type="ECO:0000256" key="7">
    <source>
        <dbReference type="ARBA" id="ARBA00023242"/>
    </source>
</evidence>
<dbReference type="FunFam" id="1.10.10.60:FF:000117">
    <property type="entry name" value="BEL1-like homeodomain protein 9"/>
    <property type="match status" value="1"/>
</dbReference>
<evidence type="ECO:0000256" key="2">
    <source>
        <dbReference type="ARBA" id="ARBA00006454"/>
    </source>
</evidence>
<dbReference type="EMBL" id="CM035406">
    <property type="protein sequence ID" value="KAH7447094.1"/>
    <property type="molecule type" value="Genomic_DNA"/>
</dbReference>
<evidence type="ECO:0000256" key="4">
    <source>
        <dbReference type="ARBA" id="ARBA00023125"/>
    </source>
</evidence>
<dbReference type="GO" id="GO:0003677">
    <property type="term" value="F:DNA binding"/>
    <property type="evidence" value="ECO:0007669"/>
    <property type="project" value="UniProtKB-UniRule"/>
</dbReference>
<organism evidence="11 12">
    <name type="scientific">Ceratopteris richardii</name>
    <name type="common">Triangle waterfern</name>
    <dbReference type="NCBI Taxonomy" id="49495"/>
    <lineage>
        <taxon>Eukaryota</taxon>
        <taxon>Viridiplantae</taxon>
        <taxon>Streptophyta</taxon>
        <taxon>Embryophyta</taxon>
        <taxon>Tracheophyta</taxon>
        <taxon>Polypodiopsida</taxon>
        <taxon>Polypodiidae</taxon>
        <taxon>Polypodiales</taxon>
        <taxon>Pteridineae</taxon>
        <taxon>Pteridaceae</taxon>
        <taxon>Parkerioideae</taxon>
        <taxon>Ceratopteris</taxon>
    </lineage>
</organism>
<keyword evidence="5 8" id="KW-0371">Homeobox</keyword>
<dbReference type="InterPro" id="IPR001356">
    <property type="entry name" value="HD"/>
</dbReference>
<dbReference type="SUPFAM" id="SSF46689">
    <property type="entry name" value="Homeodomain-like"/>
    <property type="match status" value="1"/>
</dbReference>
<dbReference type="EMBL" id="CM035406">
    <property type="protein sequence ID" value="KAH7447100.1"/>
    <property type="molecule type" value="Genomic_DNA"/>
</dbReference>
<keyword evidence="4 8" id="KW-0238">DNA-binding</keyword>
<evidence type="ECO:0000313" key="12">
    <source>
        <dbReference type="Proteomes" id="UP000825935"/>
    </source>
</evidence>
<dbReference type="PANTHER" id="PTHR11850">
    <property type="entry name" value="HOMEOBOX PROTEIN TRANSCRIPTION FACTORS"/>
    <property type="match status" value="1"/>
</dbReference>
<dbReference type="CDD" id="cd00086">
    <property type="entry name" value="homeodomain"/>
    <property type="match status" value="1"/>
</dbReference>
<evidence type="ECO:0000256" key="6">
    <source>
        <dbReference type="ARBA" id="ARBA00023163"/>
    </source>
</evidence>
<dbReference type="EMBL" id="CM035406">
    <property type="protein sequence ID" value="KAH7447091.1"/>
    <property type="molecule type" value="Genomic_DNA"/>
</dbReference>
<feature type="DNA-binding region" description="Homeobox" evidence="8">
    <location>
        <begin position="411"/>
        <end position="473"/>
    </location>
</feature>
<dbReference type="EMBL" id="CM035406">
    <property type="protein sequence ID" value="KAH7447095.1"/>
    <property type="molecule type" value="Genomic_DNA"/>
</dbReference>
<comment type="subcellular location">
    <subcellularLocation>
        <location evidence="1 8">Nucleus</location>
    </subcellularLocation>
</comment>
<dbReference type="Pfam" id="PF07526">
    <property type="entry name" value="POX"/>
    <property type="match status" value="1"/>
</dbReference>
<dbReference type="EMBL" id="CM035406">
    <property type="protein sequence ID" value="KAH7447096.1"/>
    <property type="molecule type" value="Genomic_DNA"/>
</dbReference>
<keyword evidence="6" id="KW-0804">Transcription</keyword>
<gene>
    <name evidence="11" type="ORF">KP509_01G090900</name>
</gene>
<dbReference type="AlphaFoldDB" id="A0A8T2VJ54"/>
<dbReference type="Pfam" id="PF05920">
    <property type="entry name" value="Homeobox_KN"/>
    <property type="match status" value="1"/>
</dbReference>
<dbReference type="Gene3D" id="1.10.10.60">
    <property type="entry name" value="Homeodomain-like"/>
    <property type="match status" value="1"/>
</dbReference>
<dbReference type="SMART" id="SM00389">
    <property type="entry name" value="HOX"/>
    <property type="match status" value="1"/>
</dbReference>
<evidence type="ECO:0000256" key="3">
    <source>
        <dbReference type="ARBA" id="ARBA00023015"/>
    </source>
</evidence>
<evidence type="ECO:0000256" key="8">
    <source>
        <dbReference type="PROSITE-ProRule" id="PRU00108"/>
    </source>
</evidence>
<feature type="region of interest" description="Disordered" evidence="9">
    <location>
        <begin position="1"/>
        <end position="23"/>
    </location>
</feature>
<dbReference type="GO" id="GO:0006355">
    <property type="term" value="P:regulation of DNA-templated transcription"/>
    <property type="evidence" value="ECO:0007669"/>
    <property type="project" value="InterPro"/>
</dbReference>